<feature type="region of interest" description="Disordered" evidence="1">
    <location>
        <begin position="1"/>
        <end position="26"/>
    </location>
</feature>
<feature type="region of interest" description="Disordered" evidence="1">
    <location>
        <begin position="133"/>
        <end position="153"/>
    </location>
</feature>
<dbReference type="GO" id="GO:0004722">
    <property type="term" value="F:protein serine/threonine phosphatase activity"/>
    <property type="evidence" value="ECO:0007669"/>
    <property type="project" value="UniProtKB-EC"/>
</dbReference>
<evidence type="ECO:0000313" key="3">
    <source>
        <dbReference type="EMBL" id="MFC5664101.1"/>
    </source>
</evidence>
<dbReference type="Proteomes" id="UP001595975">
    <property type="component" value="Unassembled WGS sequence"/>
</dbReference>
<feature type="domain" description="PPM-type phosphatase" evidence="2">
    <location>
        <begin position="3"/>
        <end position="254"/>
    </location>
</feature>
<evidence type="ECO:0000313" key="4">
    <source>
        <dbReference type="Proteomes" id="UP001595975"/>
    </source>
</evidence>
<dbReference type="SUPFAM" id="SSF81606">
    <property type="entry name" value="PP2C-like"/>
    <property type="match status" value="1"/>
</dbReference>
<feature type="compositionally biased region" description="Polar residues" evidence="1">
    <location>
        <begin position="1"/>
        <end position="16"/>
    </location>
</feature>
<gene>
    <name evidence="3" type="ORF">ACFP3U_14045</name>
</gene>
<dbReference type="InterPro" id="IPR001932">
    <property type="entry name" value="PPM-type_phosphatase-like_dom"/>
</dbReference>
<dbReference type="EMBL" id="JBHSOF010000014">
    <property type="protein sequence ID" value="MFC5664101.1"/>
    <property type="molecule type" value="Genomic_DNA"/>
</dbReference>
<name>A0ABW0X0X5_9ACTN</name>
<dbReference type="InterPro" id="IPR036457">
    <property type="entry name" value="PPM-type-like_dom_sf"/>
</dbReference>
<dbReference type="SMART" id="SM00332">
    <property type="entry name" value="PP2Cc"/>
    <property type="match status" value="1"/>
</dbReference>
<keyword evidence="3" id="KW-0378">Hydrolase</keyword>
<protein>
    <submittedName>
        <fullName evidence="3">PP2C family protein-serine/threonine phosphatase</fullName>
        <ecNumber evidence="3">3.1.3.16</ecNumber>
    </submittedName>
</protein>
<sequence length="258" mass="27360">MFTTHQTASQHIGSRTHQADATAFDTNPDTGHRAWVLLDGIGDREHTAAWVGPTALMLARTAARLGDPGAAIRQIRPALHADRAALNHPKDWPADAAAIVAALAPTGRLHIAWAGDCRAYLTENGRARLLTTDHNKATTQRREGREPEPDAHDHLTSSLCFLTGAVDTVTVDFGPRPGLRRLVLTSDGAYLPHEAAGTLPPPSPDGSQRHRDGAAVPALVLTGAPDVVARRLTDLAVRADPAGADNATVLVVDLHPAR</sequence>
<dbReference type="PROSITE" id="PS51746">
    <property type="entry name" value="PPM_2"/>
    <property type="match status" value="1"/>
</dbReference>
<organism evidence="3 4">
    <name type="scientific">Kitasatospora misakiensis</name>
    <dbReference type="NCBI Taxonomy" id="67330"/>
    <lineage>
        <taxon>Bacteria</taxon>
        <taxon>Bacillati</taxon>
        <taxon>Actinomycetota</taxon>
        <taxon>Actinomycetes</taxon>
        <taxon>Kitasatosporales</taxon>
        <taxon>Streptomycetaceae</taxon>
        <taxon>Kitasatospora</taxon>
    </lineage>
</organism>
<comment type="caution">
    <text evidence="3">The sequence shown here is derived from an EMBL/GenBank/DDBJ whole genome shotgun (WGS) entry which is preliminary data.</text>
</comment>
<dbReference type="Gene3D" id="3.60.40.10">
    <property type="entry name" value="PPM-type phosphatase domain"/>
    <property type="match status" value="1"/>
</dbReference>
<accession>A0ABW0X0X5</accession>
<dbReference type="EC" id="3.1.3.16" evidence="3"/>
<reference evidence="4" key="1">
    <citation type="journal article" date="2019" name="Int. J. Syst. Evol. Microbiol.">
        <title>The Global Catalogue of Microorganisms (GCM) 10K type strain sequencing project: providing services to taxonomists for standard genome sequencing and annotation.</title>
        <authorList>
            <consortium name="The Broad Institute Genomics Platform"/>
            <consortium name="The Broad Institute Genome Sequencing Center for Infectious Disease"/>
            <person name="Wu L."/>
            <person name="Ma J."/>
        </authorList>
    </citation>
    <scope>NUCLEOTIDE SEQUENCE [LARGE SCALE GENOMIC DNA]</scope>
    <source>
        <strain evidence="4">CGMCC 4.1437</strain>
    </source>
</reference>
<evidence type="ECO:0000256" key="1">
    <source>
        <dbReference type="SAM" id="MobiDB-lite"/>
    </source>
</evidence>
<proteinExistence type="predicted"/>
<dbReference type="RefSeq" id="WP_380225800.1">
    <property type="nucleotide sequence ID" value="NZ_JBHSOF010000014.1"/>
</dbReference>
<evidence type="ECO:0000259" key="2">
    <source>
        <dbReference type="PROSITE" id="PS51746"/>
    </source>
</evidence>
<keyword evidence="4" id="KW-1185">Reference proteome</keyword>
<dbReference type="Pfam" id="PF00481">
    <property type="entry name" value="PP2C"/>
    <property type="match status" value="1"/>
</dbReference>